<evidence type="ECO:0000256" key="1">
    <source>
        <dbReference type="ARBA" id="ARBA00000448"/>
    </source>
</evidence>
<dbReference type="EMBL" id="ML995492">
    <property type="protein sequence ID" value="KAF2139510.1"/>
    <property type="molecule type" value="Genomic_DNA"/>
</dbReference>
<feature type="chain" id="PRO_5025512729" description="beta-glucosidase" evidence="12">
    <location>
        <begin position="19"/>
        <end position="865"/>
    </location>
</feature>
<sequence length="865" mass="93575">MRLTQVTASLLATHFTVAQESSSSDPLWEIKSPPKYPSPWIEGTGDWAAAQAKAQDFVKQLTLLEKVNITTGVGWEGKGCVGNTGSVPRLGFESLCLQDAPLGVRNADYVSGFSAGGTVAASFDREVWRQRGFDMASEHRDKGVDVQLGPVAGPLGRSPEGGRNWEGFSPDPVLTGIAMAETVKGIQSAGVIACAKHYILNEQEHFRQAPEAQGYGDNITESVSSNIDDVTMHELYLWPFADAVRAGTGAFMCSYNLINNSYGCQNSYTLNHLLKGELGFQGFVMSDWQAQHGGVSDSLAGLDMAMPGDTLFSTGRAFWGSNLTLAVVNGTIPEWRIDDMVTRIMAAYYYVGRDESRVPVNFNSWSKATYGYQNAIGNANWGVINEHIDVRGKHGANIREHAAKSTVLLKNNGALPLTGEEKFTGVFGSDAADSPLGANGCSDRGCDIGTLAMGWGSGTSDFSYLISPFTAIQNEVVSKFGAIDSVTDDYAYEEIQALAAQVSHALVFVNADSGEGFINYDGNEGDRNNLTLWHDGEALIKNVSSLCNNTIVVIHSVGPVLVDSFYDNENVTAIVWAGLPGEQSGNSIADILYGRVNPAARLPFTIGRTREDYGTDIIYKPNNGQDSPQDDFNEGVFIDYRAFDKNDITPIYEFGFGLSYTNFSYSDLTITKHNVSVYVPTTGDTKAAPSLGNYSTDLSEYQFPENITRVPLYIYPYLNTTDAETAYNYSDFGASADSYIPEGARDGSPQPRVPAGGAPGGNPMLYDVLFTVTATVTNNGTVAGDEVPQLYVALGGPNDPKVQLRGFDRLSLQPGKSGTLSVDVTRRDLSNWDTVSQNWVISEYPKTVHVGASSRKLFLSKELDL</sequence>
<dbReference type="InterPro" id="IPR026891">
    <property type="entry name" value="Fn3-like"/>
</dbReference>
<dbReference type="Proteomes" id="UP000799438">
    <property type="component" value="Unassembled WGS sequence"/>
</dbReference>
<evidence type="ECO:0000256" key="12">
    <source>
        <dbReference type="SAM" id="SignalP"/>
    </source>
</evidence>
<feature type="signal peptide" evidence="12">
    <location>
        <begin position="1"/>
        <end position="18"/>
    </location>
</feature>
<dbReference type="InterPro" id="IPR036962">
    <property type="entry name" value="Glyco_hydro_3_N_sf"/>
</dbReference>
<dbReference type="EC" id="3.2.1.21" evidence="4 11"/>
<accession>A0A6A6B670</accession>
<dbReference type="Gene3D" id="2.60.40.10">
    <property type="entry name" value="Immunoglobulins"/>
    <property type="match status" value="1"/>
</dbReference>
<comment type="similarity">
    <text evidence="3 11">Belongs to the glycosyl hydrolase 3 family.</text>
</comment>
<keyword evidence="10 11" id="KW-0624">Polysaccharide degradation</keyword>
<organism evidence="14 15">
    <name type="scientific">Aplosporella prunicola CBS 121167</name>
    <dbReference type="NCBI Taxonomy" id="1176127"/>
    <lineage>
        <taxon>Eukaryota</taxon>
        <taxon>Fungi</taxon>
        <taxon>Dikarya</taxon>
        <taxon>Ascomycota</taxon>
        <taxon>Pezizomycotina</taxon>
        <taxon>Dothideomycetes</taxon>
        <taxon>Dothideomycetes incertae sedis</taxon>
        <taxon>Botryosphaeriales</taxon>
        <taxon>Aplosporellaceae</taxon>
        <taxon>Aplosporella</taxon>
    </lineage>
</organism>
<comment type="pathway">
    <text evidence="2 11">Glycan metabolism; cellulose degradation.</text>
</comment>
<protein>
    <recommendedName>
        <fullName evidence="4 11">beta-glucosidase</fullName>
        <ecNumber evidence="4 11">3.2.1.21</ecNumber>
    </recommendedName>
</protein>
<name>A0A6A6B670_9PEZI</name>
<dbReference type="PROSITE" id="PS00775">
    <property type="entry name" value="GLYCOSYL_HYDROL_F3"/>
    <property type="match status" value="1"/>
</dbReference>
<evidence type="ECO:0000256" key="9">
    <source>
        <dbReference type="ARBA" id="ARBA00023295"/>
    </source>
</evidence>
<dbReference type="UniPathway" id="UPA00696"/>
<dbReference type="Pfam" id="PF01915">
    <property type="entry name" value="Glyco_hydro_3_C"/>
    <property type="match status" value="1"/>
</dbReference>
<keyword evidence="9 11" id="KW-0326">Glycosidase</keyword>
<dbReference type="Gene3D" id="3.40.50.1700">
    <property type="entry name" value="Glycoside hydrolase family 3 C-terminal domain"/>
    <property type="match status" value="1"/>
</dbReference>
<dbReference type="GO" id="GO:0030245">
    <property type="term" value="P:cellulose catabolic process"/>
    <property type="evidence" value="ECO:0007669"/>
    <property type="project" value="UniProtKB-UniPathway"/>
</dbReference>
<dbReference type="InterPro" id="IPR050288">
    <property type="entry name" value="Cellulose_deg_GH3"/>
</dbReference>
<keyword evidence="7" id="KW-0325">Glycoprotein</keyword>
<keyword evidence="15" id="KW-1185">Reference proteome</keyword>
<dbReference type="InterPro" id="IPR002772">
    <property type="entry name" value="Glyco_hydro_3_C"/>
</dbReference>
<dbReference type="Pfam" id="PF14310">
    <property type="entry name" value="Fn3-like"/>
    <property type="match status" value="1"/>
</dbReference>
<dbReference type="InterPro" id="IPR019800">
    <property type="entry name" value="Glyco_hydro_3_AS"/>
</dbReference>
<evidence type="ECO:0000256" key="4">
    <source>
        <dbReference type="ARBA" id="ARBA00012744"/>
    </source>
</evidence>
<dbReference type="GeneID" id="54298336"/>
<evidence type="ECO:0000256" key="10">
    <source>
        <dbReference type="ARBA" id="ARBA00023326"/>
    </source>
</evidence>
<dbReference type="SMART" id="SM01217">
    <property type="entry name" value="Fn3_like"/>
    <property type="match status" value="1"/>
</dbReference>
<dbReference type="InterPro" id="IPR036881">
    <property type="entry name" value="Glyco_hydro_3_C_sf"/>
</dbReference>
<dbReference type="InterPro" id="IPR017853">
    <property type="entry name" value="GH"/>
</dbReference>
<dbReference type="PRINTS" id="PR00133">
    <property type="entry name" value="GLHYDRLASE3"/>
</dbReference>
<dbReference type="PANTHER" id="PTHR42715">
    <property type="entry name" value="BETA-GLUCOSIDASE"/>
    <property type="match status" value="1"/>
</dbReference>
<dbReference type="FunFam" id="3.40.50.1700:FF:000003">
    <property type="entry name" value="Probable beta-glucosidase"/>
    <property type="match status" value="1"/>
</dbReference>
<dbReference type="FunFam" id="3.20.20.300:FF:000002">
    <property type="entry name" value="Probable beta-glucosidase"/>
    <property type="match status" value="1"/>
</dbReference>
<dbReference type="GO" id="GO:0008422">
    <property type="term" value="F:beta-glucosidase activity"/>
    <property type="evidence" value="ECO:0007669"/>
    <property type="project" value="UniProtKB-EC"/>
</dbReference>
<dbReference type="InterPro" id="IPR001764">
    <property type="entry name" value="Glyco_hydro_3_N"/>
</dbReference>
<evidence type="ECO:0000256" key="2">
    <source>
        <dbReference type="ARBA" id="ARBA00004987"/>
    </source>
</evidence>
<gene>
    <name evidence="14" type="ORF">K452DRAFT_289515</name>
</gene>
<dbReference type="OrthoDB" id="416222at2759"/>
<dbReference type="SUPFAM" id="SSF52279">
    <property type="entry name" value="Beta-D-glucan exohydrolase, C-terminal domain"/>
    <property type="match status" value="1"/>
</dbReference>
<evidence type="ECO:0000256" key="5">
    <source>
        <dbReference type="ARBA" id="ARBA00022729"/>
    </source>
</evidence>
<comment type="catalytic activity">
    <reaction evidence="1 11">
        <text>Hydrolysis of terminal, non-reducing beta-D-glucosyl residues with release of beta-D-glucose.</text>
        <dbReference type="EC" id="3.2.1.21"/>
    </reaction>
</comment>
<proteinExistence type="inferred from homology"/>
<dbReference type="Pfam" id="PF00933">
    <property type="entry name" value="Glyco_hydro_3"/>
    <property type="match status" value="1"/>
</dbReference>
<evidence type="ECO:0000256" key="6">
    <source>
        <dbReference type="ARBA" id="ARBA00022801"/>
    </source>
</evidence>
<dbReference type="InterPro" id="IPR013783">
    <property type="entry name" value="Ig-like_fold"/>
</dbReference>
<evidence type="ECO:0000256" key="7">
    <source>
        <dbReference type="ARBA" id="ARBA00023180"/>
    </source>
</evidence>
<keyword evidence="6 11" id="KW-0378">Hydrolase</keyword>
<evidence type="ECO:0000313" key="14">
    <source>
        <dbReference type="EMBL" id="KAF2139510.1"/>
    </source>
</evidence>
<evidence type="ECO:0000256" key="11">
    <source>
        <dbReference type="RuleBase" id="RU361161"/>
    </source>
</evidence>
<dbReference type="SUPFAM" id="SSF51445">
    <property type="entry name" value="(Trans)glycosidases"/>
    <property type="match status" value="1"/>
</dbReference>
<dbReference type="PANTHER" id="PTHR42715:SF29">
    <property type="entry name" value="BETA-GLUCOSIDASE A-RELATED"/>
    <property type="match status" value="1"/>
</dbReference>
<reference evidence="14" key="1">
    <citation type="journal article" date="2020" name="Stud. Mycol.">
        <title>101 Dothideomycetes genomes: a test case for predicting lifestyles and emergence of pathogens.</title>
        <authorList>
            <person name="Haridas S."/>
            <person name="Albert R."/>
            <person name="Binder M."/>
            <person name="Bloem J."/>
            <person name="Labutti K."/>
            <person name="Salamov A."/>
            <person name="Andreopoulos B."/>
            <person name="Baker S."/>
            <person name="Barry K."/>
            <person name="Bills G."/>
            <person name="Bluhm B."/>
            <person name="Cannon C."/>
            <person name="Castanera R."/>
            <person name="Culley D."/>
            <person name="Daum C."/>
            <person name="Ezra D."/>
            <person name="Gonzalez J."/>
            <person name="Henrissat B."/>
            <person name="Kuo A."/>
            <person name="Liang C."/>
            <person name="Lipzen A."/>
            <person name="Lutzoni F."/>
            <person name="Magnuson J."/>
            <person name="Mondo S."/>
            <person name="Nolan M."/>
            <person name="Ohm R."/>
            <person name="Pangilinan J."/>
            <person name="Park H.-J."/>
            <person name="Ramirez L."/>
            <person name="Alfaro M."/>
            <person name="Sun H."/>
            <person name="Tritt A."/>
            <person name="Yoshinaga Y."/>
            <person name="Zwiers L.-H."/>
            <person name="Turgeon B."/>
            <person name="Goodwin S."/>
            <person name="Spatafora J."/>
            <person name="Crous P."/>
            <person name="Grigoriev I."/>
        </authorList>
    </citation>
    <scope>NUCLEOTIDE SEQUENCE</scope>
    <source>
        <strain evidence="14">CBS 121167</strain>
    </source>
</reference>
<feature type="domain" description="Fibronectin type III-like" evidence="13">
    <location>
        <begin position="786"/>
        <end position="854"/>
    </location>
</feature>
<evidence type="ECO:0000256" key="3">
    <source>
        <dbReference type="ARBA" id="ARBA00005336"/>
    </source>
</evidence>
<dbReference type="Gene3D" id="3.20.20.300">
    <property type="entry name" value="Glycoside hydrolase, family 3, N-terminal domain"/>
    <property type="match status" value="1"/>
</dbReference>
<keyword evidence="8 11" id="KW-0119">Carbohydrate metabolism</keyword>
<evidence type="ECO:0000259" key="13">
    <source>
        <dbReference type="SMART" id="SM01217"/>
    </source>
</evidence>
<dbReference type="RefSeq" id="XP_033395223.1">
    <property type="nucleotide sequence ID" value="XM_033540840.1"/>
</dbReference>
<evidence type="ECO:0000313" key="15">
    <source>
        <dbReference type="Proteomes" id="UP000799438"/>
    </source>
</evidence>
<evidence type="ECO:0000256" key="8">
    <source>
        <dbReference type="ARBA" id="ARBA00023277"/>
    </source>
</evidence>
<keyword evidence="5 12" id="KW-0732">Signal</keyword>
<dbReference type="AlphaFoldDB" id="A0A6A6B670"/>